<feature type="region of interest" description="Disordered" evidence="2">
    <location>
        <begin position="1"/>
        <end position="52"/>
    </location>
</feature>
<dbReference type="PANTHER" id="PTHR13526">
    <property type="entry name" value="TRANSCRIPTION FACTOR SPT20 HOMOLOG"/>
    <property type="match status" value="1"/>
</dbReference>
<sequence length="955" mass="105946">MQSLEAACEEGERSTKRFKPSRSSLPLLRPQEPSTSASTSTDVSGTPPPKPTLDIFAKLLELQEEEDSDDELSDSPGCKYKSRLLEKLVARERLNTLILNLYPGNKGYSLAFRTMSRTDPNYTEDTANMIETKKWPYEEDDLLRYIDNEELPPFIIDLLEPQFSYLFYSGCIIAEVREYRQAYPFLKCDIHHVLLRPTLKSILADINNIAEERPDWGNEERDQLESQLLMANEPTLCLDPDNSICERVTELNNRRHMWNTRKFRRMARKFSPGHHQSQTETGPVHLQAGTGIVRLHQLDERETKDGNPDECDLEVGQEAARRAEARACPQPGSPADYPTPEPVVINEFKTYKRPKETSDCLPQLIEEYILETDMPSRERGKPRIYHIKLSILQRPSNSEYLGELYLDRDHKKNEQNGVACRFSLGSRANANRYVHQFTEIFTESGRKSVRIRYGLSPGFLEQVQAHKLHAHAAAQMSLLAQHHLNQLSHALQGQSYIGPMINGNSLLHQAIQSMSTVPILGSSQVKSSQQAISNQELAINALATKLMNSAQQFQAAANAKQQQQQQQQQKLASSNPAIINLLNSSPASNANSDASAAVMNAINSSSLLPQQIQTINQKVLARKMTIPNARILNHSNLIALNNNRVNLQELNTQLATGQQQQQQPQTITLASVNSGNYTNITAVPVRQQVVSQRVLANNSSDSNKSALSALLVGTPRRRQARHRRPQHELFALGETGGVPGNSQSGSTHFIQSPKGGQQLMVQSPKANTVLSPMSSPPPQSTNTINLQSIPGLQNLQVQLSGFAQPISLSLNVSSTGSIQGHPTSLIVSLPVTTATQTSNTITQAAGSSSDVYLCPQTVSIAQGSQPFQLITPLQRPRGQQATTSQQNLASRTLQRTPITIKMATPNTNASQVTSNPTISSQLQKQAQLQQYQQICLNQPSILGRIRRRSNTSDPQ</sequence>
<evidence type="ECO:0000313" key="4">
    <source>
        <dbReference type="EMBL" id="KAJ8942575.1"/>
    </source>
</evidence>
<accession>A0AAV8XV17</accession>
<dbReference type="EMBL" id="JAPWTK010000320">
    <property type="protein sequence ID" value="KAJ8942575.1"/>
    <property type="molecule type" value="Genomic_DNA"/>
</dbReference>
<feature type="compositionally biased region" description="Polar residues" evidence="2">
    <location>
        <begin position="32"/>
        <end position="44"/>
    </location>
</feature>
<feature type="domain" description="Spt20-like SEP" evidence="3">
    <location>
        <begin position="94"/>
        <end position="245"/>
    </location>
</feature>
<dbReference type="InterPro" id="IPR046468">
    <property type="entry name" value="Spt20-like_SEP"/>
</dbReference>
<dbReference type="GO" id="GO:0000124">
    <property type="term" value="C:SAGA complex"/>
    <property type="evidence" value="ECO:0007669"/>
    <property type="project" value="InterPro"/>
</dbReference>
<name>A0AAV8XV17_9CUCU</name>
<dbReference type="GO" id="GO:0006357">
    <property type="term" value="P:regulation of transcription by RNA polymerase II"/>
    <property type="evidence" value="ECO:0007669"/>
    <property type="project" value="TreeGrafter"/>
</dbReference>
<evidence type="ECO:0000259" key="3">
    <source>
        <dbReference type="Pfam" id="PF12090"/>
    </source>
</evidence>
<organism evidence="4 5">
    <name type="scientific">Aromia moschata</name>
    <dbReference type="NCBI Taxonomy" id="1265417"/>
    <lineage>
        <taxon>Eukaryota</taxon>
        <taxon>Metazoa</taxon>
        <taxon>Ecdysozoa</taxon>
        <taxon>Arthropoda</taxon>
        <taxon>Hexapoda</taxon>
        <taxon>Insecta</taxon>
        <taxon>Pterygota</taxon>
        <taxon>Neoptera</taxon>
        <taxon>Endopterygota</taxon>
        <taxon>Coleoptera</taxon>
        <taxon>Polyphaga</taxon>
        <taxon>Cucujiformia</taxon>
        <taxon>Chrysomeloidea</taxon>
        <taxon>Cerambycidae</taxon>
        <taxon>Cerambycinae</taxon>
        <taxon>Callichromatini</taxon>
        <taxon>Aromia</taxon>
    </lineage>
</organism>
<proteinExistence type="inferred from homology"/>
<evidence type="ECO:0000313" key="5">
    <source>
        <dbReference type="Proteomes" id="UP001162162"/>
    </source>
</evidence>
<dbReference type="GO" id="GO:0003712">
    <property type="term" value="F:transcription coregulator activity"/>
    <property type="evidence" value="ECO:0007669"/>
    <property type="project" value="InterPro"/>
</dbReference>
<comment type="similarity">
    <text evidence="1">Belongs to the SPT20 family.</text>
</comment>
<dbReference type="AlphaFoldDB" id="A0AAV8XV17"/>
<evidence type="ECO:0000256" key="2">
    <source>
        <dbReference type="SAM" id="MobiDB-lite"/>
    </source>
</evidence>
<dbReference type="Pfam" id="PF12090">
    <property type="entry name" value="Spt20_SEP"/>
    <property type="match status" value="1"/>
</dbReference>
<dbReference type="Proteomes" id="UP001162162">
    <property type="component" value="Unassembled WGS sequence"/>
</dbReference>
<dbReference type="PANTHER" id="PTHR13526:SF8">
    <property type="entry name" value="TRANSCRIPTION FACTOR SPT20 HOMOLOG"/>
    <property type="match status" value="1"/>
</dbReference>
<protein>
    <recommendedName>
        <fullName evidence="3">Spt20-like SEP domain-containing protein</fullName>
    </recommendedName>
</protein>
<comment type="caution">
    <text evidence="4">The sequence shown here is derived from an EMBL/GenBank/DDBJ whole genome shotgun (WGS) entry which is preliminary data.</text>
</comment>
<dbReference type="InterPro" id="IPR021950">
    <property type="entry name" value="Spt20"/>
</dbReference>
<evidence type="ECO:0000256" key="1">
    <source>
        <dbReference type="ARBA" id="ARBA00009112"/>
    </source>
</evidence>
<reference evidence="4" key="1">
    <citation type="journal article" date="2023" name="Insect Mol. Biol.">
        <title>Genome sequencing provides insights into the evolution of gene families encoding plant cell wall-degrading enzymes in longhorned beetles.</title>
        <authorList>
            <person name="Shin N.R."/>
            <person name="Okamura Y."/>
            <person name="Kirsch R."/>
            <person name="Pauchet Y."/>
        </authorList>
    </citation>
    <scope>NUCLEOTIDE SEQUENCE</scope>
    <source>
        <strain evidence="4">AMC_N1</strain>
    </source>
</reference>
<keyword evidence="5" id="KW-1185">Reference proteome</keyword>
<gene>
    <name evidence="4" type="ORF">NQ318_010383</name>
</gene>